<reference evidence="5" key="1">
    <citation type="submission" date="2017-06" db="EMBL/GenBank/DDBJ databases">
        <title>Herbaspirillum phytohormonus sp. nov., isolated from the root nodule of Robinia pseudoacacia in lead-zinc mine.</title>
        <authorList>
            <person name="Fan M."/>
            <person name="Lin Y."/>
        </authorList>
    </citation>
    <scope>NUCLEOTIDE SEQUENCE [LARGE SCALE GENOMIC DNA]</scope>
    <source>
        <strain evidence="5">SC-089</strain>
    </source>
</reference>
<keyword evidence="2" id="KW-0677">Repeat</keyword>
<dbReference type="GO" id="GO:0005737">
    <property type="term" value="C:cytoplasm"/>
    <property type="evidence" value="ECO:0007669"/>
    <property type="project" value="TreeGrafter"/>
</dbReference>
<keyword evidence="1" id="KW-0344">Guanine-nucleotide releasing factor</keyword>
<evidence type="ECO:0000259" key="3">
    <source>
        <dbReference type="Pfam" id="PF25390"/>
    </source>
</evidence>
<dbReference type="InterPro" id="IPR009091">
    <property type="entry name" value="RCC1/BLIP-II"/>
</dbReference>
<keyword evidence="5" id="KW-1185">Reference proteome</keyword>
<dbReference type="GO" id="GO:0005085">
    <property type="term" value="F:guanyl-nucleotide exchange factor activity"/>
    <property type="evidence" value="ECO:0007669"/>
    <property type="project" value="TreeGrafter"/>
</dbReference>
<dbReference type="PRINTS" id="PR00633">
    <property type="entry name" value="RCCNDNSATION"/>
</dbReference>
<gene>
    <name evidence="4" type="ORF">CEY11_13470</name>
</gene>
<dbReference type="Proteomes" id="UP000214603">
    <property type="component" value="Unassembled WGS sequence"/>
</dbReference>
<protein>
    <recommendedName>
        <fullName evidence="3">RCC1-like domain-containing protein</fullName>
    </recommendedName>
</protein>
<dbReference type="EMBL" id="NJIH01000007">
    <property type="protein sequence ID" value="OWT59185.1"/>
    <property type="molecule type" value="Genomic_DNA"/>
</dbReference>
<sequence>MAIVQISAGSQRSVALDDKGAAWGWGAFKTAYPSLQDALPSALCSTDKSEVGHRRYAQPYAQMLNPGTPFHLIADGSTHILGACDSGALLACRPVIAPDHGAAHQAVEAMPHGIRQLATMQTVSLAVLKNGAVWSWGFNHLGQLGRPALPAQNSAAVLDGLPAIDRLACGSAHALALDQSGGVWSWGANQAGQLGHGNLKSSSQPAKVVLPEPVTDIAAGDTHSMALDAAGQLWAWGANNHGQTGSDEGAYFIRPVRIHTDFPVRQIDGGLFYTAALSEQGEVFAWGWNGLGQIGLRQPHSSPQALRIAGLPPVTRLAAGAGHVLACDGATVFAWGDNRSAACGRASQDPVILSPNPIHLA</sequence>
<evidence type="ECO:0000313" key="4">
    <source>
        <dbReference type="EMBL" id="OWT59185.1"/>
    </source>
</evidence>
<dbReference type="PANTHER" id="PTHR45982">
    <property type="entry name" value="REGULATOR OF CHROMOSOME CONDENSATION"/>
    <property type="match status" value="1"/>
</dbReference>
<dbReference type="SUPFAM" id="SSF50985">
    <property type="entry name" value="RCC1/BLIP-II"/>
    <property type="match status" value="2"/>
</dbReference>
<dbReference type="InterPro" id="IPR051553">
    <property type="entry name" value="Ran_GTPase-activating"/>
</dbReference>
<feature type="domain" description="RCC1-like" evidence="3">
    <location>
        <begin position="75"/>
        <end position="358"/>
    </location>
</feature>
<name>A0A225MD04_9BURK</name>
<dbReference type="AlphaFoldDB" id="A0A225MD04"/>
<dbReference type="PANTHER" id="PTHR45982:SF1">
    <property type="entry name" value="REGULATOR OF CHROMOSOME CONDENSATION"/>
    <property type="match status" value="1"/>
</dbReference>
<evidence type="ECO:0000313" key="5">
    <source>
        <dbReference type="Proteomes" id="UP000214603"/>
    </source>
</evidence>
<accession>A0A225MD04</accession>
<dbReference type="Pfam" id="PF25390">
    <property type="entry name" value="WD40_RLD"/>
    <property type="match status" value="1"/>
</dbReference>
<dbReference type="OrthoDB" id="8577868at2"/>
<dbReference type="PROSITE" id="PS50012">
    <property type="entry name" value="RCC1_3"/>
    <property type="match status" value="4"/>
</dbReference>
<organism evidence="4 5">
    <name type="scientific">Candidimonas nitroreducens</name>
    <dbReference type="NCBI Taxonomy" id="683354"/>
    <lineage>
        <taxon>Bacteria</taxon>
        <taxon>Pseudomonadati</taxon>
        <taxon>Pseudomonadota</taxon>
        <taxon>Betaproteobacteria</taxon>
        <taxon>Burkholderiales</taxon>
        <taxon>Alcaligenaceae</taxon>
        <taxon>Candidimonas</taxon>
    </lineage>
</organism>
<dbReference type="Gene3D" id="2.130.10.30">
    <property type="entry name" value="Regulator of chromosome condensation 1/beta-lactamase-inhibitor protein II"/>
    <property type="match status" value="3"/>
</dbReference>
<evidence type="ECO:0000256" key="2">
    <source>
        <dbReference type="ARBA" id="ARBA00022737"/>
    </source>
</evidence>
<proteinExistence type="predicted"/>
<evidence type="ECO:0000256" key="1">
    <source>
        <dbReference type="ARBA" id="ARBA00022658"/>
    </source>
</evidence>
<dbReference type="Pfam" id="PF13540">
    <property type="entry name" value="RCC1_2"/>
    <property type="match status" value="1"/>
</dbReference>
<dbReference type="InterPro" id="IPR000408">
    <property type="entry name" value="Reg_chr_condens"/>
</dbReference>
<dbReference type="InterPro" id="IPR058923">
    <property type="entry name" value="RCC1-like_dom"/>
</dbReference>
<comment type="caution">
    <text evidence="4">The sequence shown here is derived from an EMBL/GenBank/DDBJ whole genome shotgun (WGS) entry which is preliminary data.</text>
</comment>
<dbReference type="RefSeq" id="WP_088603915.1">
    <property type="nucleotide sequence ID" value="NZ_NJIH01000007.1"/>
</dbReference>